<keyword evidence="8" id="KW-1185">Reference proteome</keyword>
<dbReference type="Proteomes" id="UP000614601">
    <property type="component" value="Unassembled WGS sequence"/>
</dbReference>
<reference evidence="7" key="1">
    <citation type="submission" date="2020-09" db="EMBL/GenBank/DDBJ databases">
        <authorList>
            <person name="Kikuchi T."/>
        </authorList>
    </citation>
    <scope>NUCLEOTIDE SEQUENCE</scope>
    <source>
        <strain evidence="7">SH1</strain>
    </source>
</reference>
<dbReference type="AlphaFoldDB" id="A0A811JV01"/>
<dbReference type="SUPFAM" id="SSF48726">
    <property type="entry name" value="Immunoglobulin"/>
    <property type="match status" value="1"/>
</dbReference>
<dbReference type="InterPro" id="IPR003598">
    <property type="entry name" value="Ig_sub2"/>
</dbReference>
<dbReference type="Pfam" id="PF26428">
    <property type="entry name" value="Zwei_Ig_N"/>
    <property type="match status" value="1"/>
</dbReference>
<dbReference type="SMART" id="SM00409">
    <property type="entry name" value="IG"/>
    <property type="match status" value="2"/>
</dbReference>
<evidence type="ECO:0000256" key="3">
    <source>
        <dbReference type="ARBA" id="ARBA00023319"/>
    </source>
</evidence>
<dbReference type="Gene3D" id="2.60.40.10">
    <property type="entry name" value="Immunoglobulins"/>
    <property type="match status" value="1"/>
</dbReference>
<dbReference type="Proteomes" id="UP000783686">
    <property type="component" value="Unassembled WGS sequence"/>
</dbReference>
<dbReference type="OrthoDB" id="5985519at2759"/>
<evidence type="ECO:0000256" key="1">
    <source>
        <dbReference type="ARBA" id="ARBA00022729"/>
    </source>
</evidence>
<feature type="signal peptide" evidence="5">
    <location>
        <begin position="1"/>
        <end position="23"/>
    </location>
</feature>
<organism evidence="7 8">
    <name type="scientific">Bursaphelenchus okinawaensis</name>
    <dbReference type="NCBI Taxonomy" id="465554"/>
    <lineage>
        <taxon>Eukaryota</taxon>
        <taxon>Metazoa</taxon>
        <taxon>Ecdysozoa</taxon>
        <taxon>Nematoda</taxon>
        <taxon>Chromadorea</taxon>
        <taxon>Rhabditida</taxon>
        <taxon>Tylenchina</taxon>
        <taxon>Tylenchomorpha</taxon>
        <taxon>Aphelenchoidea</taxon>
        <taxon>Aphelenchoididae</taxon>
        <taxon>Bursaphelenchus</taxon>
    </lineage>
</organism>
<evidence type="ECO:0000313" key="7">
    <source>
        <dbReference type="EMBL" id="CAD5207145.1"/>
    </source>
</evidence>
<sequence>MWSQGHLIRVLALVLALCQVCSGVKPKGISSAIIDVNAAKGHPNPIPSSATPLKLWCQAVDDQGRVLPLVSAQFRSKTTTHKAVLSGDLSNASITIENAQAVEAGKWNCDLHTSYGNTSGIIEVYVRGVIKHNANVRVDDKGSPFELEISGHTVTIGDNITLNCPIYGYPAPSITWLKDSKAVSPSSSDPTQFVLRTTTNSDEGVYTCIGTNTVIENGRPTEYKVKVEQHLRIKSKLAWLVPFLIILAILTTLAIVIVFCECRRKKQNRELKPQDDD</sequence>
<feature type="domain" description="Ig-like" evidence="6">
    <location>
        <begin position="144"/>
        <end position="226"/>
    </location>
</feature>
<keyword evidence="4" id="KW-0812">Transmembrane</keyword>
<dbReference type="InterPro" id="IPR013783">
    <property type="entry name" value="Ig-like_fold"/>
</dbReference>
<evidence type="ECO:0000313" key="8">
    <source>
        <dbReference type="Proteomes" id="UP000614601"/>
    </source>
</evidence>
<dbReference type="InterPro" id="IPR050958">
    <property type="entry name" value="Cell_Adh-Cytoskel_Orgn"/>
</dbReference>
<dbReference type="EMBL" id="CAJFCW020000001">
    <property type="protein sequence ID" value="CAG9084516.1"/>
    <property type="molecule type" value="Genomic_DNA"/>
</dbReference>
<evidence type="ECO:0000256" key="5">
    <source>
        <dbReference type="SAM" id="SignalP"/>
    </source>
</evidence>
<dbReference type="SMART" id="SM00408">
    <property type="entry name" value="IGc2"/>
    <property type="match status" value="1"/>
</dbReference>
<keyword evidence="4" id="KW-0472">Membrane</keyword>
<evidence type="ECO:0000256" key="4">
    <source>
        <dbReference type="SAM" id="Phobius"/>
    </source>
</evidence>
<feature type="chain" id="PRO_5035681392" description="Ig-like domain-containing protein" evidence="5">
    <location>
        <begin position="24"/>
        <end position="277"/>
    </location>
</feature>
<dbReference type="GO" id="GO:0007156">
    <property type="term" value="P:homophilic cell adhesion via plasma membrane adhesion molecules"/>
    <property type="evidence" value="ECO:0007669"/>
    <property type="project" value="TreeGrafter"/>
</dbReference>
<dbReference type="Pfam" id="PF13895">
    <property type="entry name" value="Ig_2"/>
    <property type="match status" value="1"/>
</dbReference>
<dbReference type="PANTHER" id="PTHR45080:SF8">
    <property type="entry name" value="IG-LIKE DOMAIN-CONTAINING PROTEIN"/>
    <property type="match status" value="1"/>
</dbReference>
<dbReference type="InterPro" id="IPR036179">
    <property type="entry name" value="Ig-like_dom_sf"/>
</dbReference>
<feature type="transmembrane region" description="Helical" evidence="4">
    <location>
        <begin position="237"/>
        <end position="260"/>
    </location>
</feature>
<dbReference type="InterPro" id="IPR007110">
    <property type="entry name" value="Ig-like_dom"/>
</dbReference>
<proteinExistence type="predicted"/>
<accession>A0A811JV01</accession>
<name>A0A811JV01_9BILA</name>
<dbReference type="EMBL" id="CAJFDH010000001">
    <property type="protein sequence ID" value="CAD5207145.1"/>
    <property type="molecule type" value="Genomic_DNA"/>
</dbReference>
<dbReference type="PANTHER" id="PTHR45080">
    <property type="entry name" value="CONTACTIN 5"/>
    <property type="match status" value="1"/>
</dbReference>
<dbReference type="InterPro" id="IPR003599">
    <property type="entry name" value="Ig_sub"/>
</dbReference>
<comment type="caution">
    <text evidence="7">The sequence shown here is derived from an EMBL/GenBank/DDBJ whole genome shotgun (WGS) entry which is preliminary data.</text>
</comment>
<dbReference type="InterPro" id="IPR058814">
    <property type="entry name" value="ZIG1/7_N"/>
</dbReference>
<dbReference type="PROSITE" id="PS50835">
    <property type="entry name" value="IG_LIKE"/>
    <property type="match status" value="1"/>
</dbReference>
<evidence type="ECO:0000259" key="6">
    <source>
        <dbReference type="PROSITE" id="PS50835"/>
    </source>
</evidence>
<protein>
    <recommendedName>
        <fullName evidence="6">Ig-like domain-containing protein</fullName>
    </recommendedName>
</protein>
<dbReference type="GO" id="GO:0005886">
    <property type="term" value="C:plasma membrane"/>
    <property type="evidence" value="ECO:0007669"/>
    <property type="project" value="TreeGrafter"/>
</dbReference>
<evidence type="ECO:0000256" key="2">
    <source>
        <dbReference type="ARBA" id="ARBA00023157"/>
    </source>
</evidence>
<keyword evidence="2" id="KW-1015">Disulfide bond</keyword>
<keyword evidence="3" id="KW-0393">Immunoglobulin domain</keyword>
<keyword evidence="4" id="KW-1133">Transmembrane helix</keyword>
<keyword evidence="1 5" id="KW-0732">Signal</keyword>
<gene>
    <name evidence="7" type="ORF">BOKJ2_LOCUS1829</name>
</gene>